<reference evidence="3 5" key="2">
    <citation type="submission" date="2020-12" db="EMBL/GenBank/DDBJ databases">
        <title>Genome assembly for a thermostable protease producing Bacillus cereus MAKP1 strain isolated from chicken gut.</title>
        <authorList>
            <person name="Malaviya A."/>
        </authorList>
    </citation>
    <scope>NUCLEOTIDE SEQUENCE [LARGE SCALE GENOMIC DNA]</scope>
    <source>
        <strain evidence="3 5">MAKP1</strain>
    </source>
</reference>
<evidence type="ECO:0000313" key="4">
    <source>
        <dbReference type="Proteomes" id="UP000036243"/>
    </source>
</evidence>
<feature type="transmembrane region" description="Helical" evidence="1">
    <location>
        <begin position="33"/>
        <end position="49"/>
    </location>
</feature>
<proteinExistence type="predicted"/>
<dbReference type="RefSeq" id="WP_000023422.1">
    <property type="nucleotide sequence ID" value="NZ_AP022878.1"/>
</dbReference>
<dbReference type="AlphaFoldDB" id="A0A9X0KF17"/>
<feature type="transmembrane region" description="Helical" evidence="1">
    <location>
        <begin position="61"/>
        <end position="81"/>
    </location>
</feature>
<name>A0A9X0KF17_BACCE</name>
<dbReference type="Proteomes" id="UP000036243">
    <property type="component" value="Unassembled WGS sequence"/>
</dbReference>
<dbReference type="EMBL" id="JYFW01000035">
    <property type="protein sequence ID" value="KMP15596.1"/>
    <property type="molecule type" value="Genomic_DNA"/>
</dbReference>
<sequence length="99" mass="11090">MSIKKPMILAILFCGLVLGSFIGGSIPLNKFTIPLLFISPLLLAVSFKFRHLGEYNWKGQIVLICFSVGVLLLAYGVIYFFHEFANSFFVKLATITNQK</sequence>
<evidence type="ECO:0000313" key="3">
    <source>
        <dbReference type="EMBL" id="MBK1608576.1"/>
    </source>
</evidence>
<evidence type="ECO:0000313" key="2">
    <source>
        <dbReference type="EMBL" id="KMP15596.1"/>
    </source>
</evidence>
<keyword evidence="1" id="KW-0812">Transmembrane</keyword>
<evidence type="ECO:0000313" key="5">
    <source>
        <dbReference type="Proteomes" id="UP000613452"/>
    </source>
</evidence>
<organism evidence="2 4">
    <name type="scientific">Bacillus cereus</name>
    <dbReference type="NCBI Taxonomy" id="1396"/>
    <lineage>
        <taxon>Bacteria</taxon>
        <taxon>Bacillati</taxon>
        <taxon>Bacillota</taxon>
        <taxon>Bacilli</taxon>
        <taxon>Bacillales</taxon>
        <taxon>Bacillaceae</taxon>
        <taxon>Bacillus</taxon>
        <taxon>Bacillus cereus group</taxon>
    </lineage>
</organism>
<reference evidence="2 4" key="1">
    <citation type="submission" date="2015-02" db="EMBL/GenBank/DDBJ databases">
        <title>Evolution of B. cereus sensu lato: Distribution, horizontal transfer and duplication of chromosomal virulence genes.</title>
        <authorList>
            <person name="Boehm M.-E."/>
            <person name="Huptas C."/>
            <person name="Krey V.M."/>
            <person name="Scherer S."/>
        </authorList>
    </citation>
    <scope>NUCLEOTIDE SEQUENCE [LARGE SCALE GENOMIC DNA]</scope>
    <source>
        <strain evidence="2 4">#17</strain>
    </source>
</reference>
<keyword evidence="1" id="KW-0472">Membrane</keyword>
<dbReference type="Proteomes" id="UP000613452">
    <property type="component" value="Unassembled WGS sequence"/>
</dbReference>
<accession>A0A9X0KF17</accession>
<comment type="caution">
    <text evidence="2">The sequence shown here is derived from an EMBL/GenBank/DDBJ whole genome shotgun (WGS) entry which is preliminary data.</text>
</comment>
<keyword evidence="1" id="KW-1133">Transmembrane helix</keyword>
<evidence type="ECO:0000256" key="1">
    <source>
        <dbReference type="SAM" id="Phobius"/>
    </source>
</evidence>
<dbReference type="EMBL" id="JAEFBZ010000001">
    <property type="protein sequence ID" value="MBK1608576.1"/>
    <property type="molecule type" value="Genomic_DNA"/>
</dbReference>
<dbReference type="GeneID" id="75088857"/>
<protein>
    <submittedName>
        <fullName evidence="2">Uncharacterized protein</fullName>
    </submittedName>
</protein>
<gene>
    <name evidence="3" type="ORF">JCR31_11705</name>
    <name evidence="2" type="ORF">TQ94_19305</name>
</gene>